<dbReference type="InterPro" id="IPR010870">
    <property type="entry name" value="Porin_O/P"/>
</dbReference>
<organism evidence="2 3">
    <name type="scientific">Qipengyuania spongiae</name>
    <dbReference type="NCBI Taxonomy" id="2909673"/>
    <lineage>
        <taxon>Bacteria</taxon>
        <taxon>Pseudomonadati</taxon>
        <taxon>Pseudomonadota</taxon>
        <taxon>Alphaproteobacteria</taxon>
        <taxon>Sphingomonadales</taxon>
        <taxon>Erythrobacteraceae</taxon>
        <taxon>Qipengyuania</taxon>
    </lineage>
</organism>
<dbReference type="SUPFAM" id="SSF56935">
    <property type="entry name" value="Porins"/>
    <property type="match status" value="1"/>
</dbReference>
<dbReference type="InterPro" id="IPR023614">
    <property type="entry name" value="Porin_dom_sf"/>
</dbReference>
<protein>
    <recommendedName>
        <fullName evidence="4">Porin</fullName>
    </recommendedName>
</protein>
<feature type="region of interest" description="Disordered" evidence="1">
    <location>
        <begin position="41"/>
        <end position="61"/>
    </location>
</feature>
<name>A0ABY5SW27_9SPHN</name>
<proteinExistence type="predicted"/>
<accession>A0ABY5SW27</accession>
<dbReference type="Pfam" id="PF07396">
    <property type="entry name" value="Porin_O_P"/>
    <property type="match status" value="1"/>
</dbReference>
<reference evidence="2" key="1">
    <citation type="submission" date="2022-02" db="EMBL/GenBank/DDBJ databases">
        <title>Qipengyuania spongiae sp. nov., isolated from marine sponge.</title>
        <authorList>
            <person name="Li Z."/>
            <person name="Zhang M."/>
        </authorList>
    </citation>
    <scope>NUCLEOTIDE SEQUENCE</scope>
    <source>
        <strain evidence="2">PHS-Z21</strain>
    </source>
</reference>
<evidence type="ECO:0000256" key="1">
    <source>
        <dbReference type="SAM" id="MobiDB-lite"/>
    </source>
</evidence>
<dbReference type="Proteomes" id="UP001065265">
    <property type="component" value="Chromosome"/>
</dbReference>
<gene>
    <name evidence="2" type="ORF">L1F33_10930</name>
</gene>
<evidence type="ECO:0000313" key="3">
    <source>
        <dbReference type="Proteomes" id="UP001065265"/>
    </source>
</evidence>
<keyword evidence="3" id="KW-1185">Reference proteome</keyword>
<evidence type="ECO:0000313" key="2">
    <source>
        <dbReference type="EMBL" id="UVI38757.1"/>
    </source>
</evidence>
<dbReference type="Gene3D" id="2.40.160.10">
    <property type="entry name" value="Porin"/>
    <property type="match status" value="1"/>
</dbReference>
<sequence>MARPNATERKDYDMIGGSAFLATAALLGGAWAMPLAAQDTRPPLLESQPDSSGGKDMDEAALPANPAVEDDADDWSLDVFGRLMLDAGTIDAPIGAGIDDGFGNEVRRARLGIDGTVPGEIGYKLEMDVATGEVVIFDALIDREFGGVEVTLGQHNTFQGLEELTSSLHVSFIERAAFTDAFNFERRVGASATAEEGIWLVQAGVFTDNLLDRRSDNRSFDTRLVAMPKFGEAQAHFGASFHYNHIGSPDESVRYRQRPLVHFTSDRFVDTRPLRAKDELGVGLESAVIYGQFHAVAEAFWQRVDQIDAPADPTFFGGSIEAGYFLTAGDTRSYRAGKFERVRPKNKVGRGGFGSVQVNVRYDWLDLNDAGVIGGQQSGYYASLIWKPTDHLLFMLNYGHLEYDDAALAAADGDRSYNDDVFGARAQFDF</sequence>
<evidence type="ECO:0008006" key="4">
    <source>
        <dbReference type="Google" id="ProtNLM"/>
    </source>
</evidence>
<dbReference type="RefSeq" id="WP_265557935.1">
    <property type="nucleotide sequence ID" value="NZ_CP092471.1"/>
</dbReference>
<dbReference type="EMBL" id="CP092471">
    <property type="protein sequence ID" value="UVI38757.1"/>
    <property type="molecule type" value="Genomic_DNA"/>
</dbReference>